<dbReference type="SUPFAM" id="SSF117143">
    <property type="entry name" value="Flagellar hook protein flgE"/>
    <property type="match status" value="1"/>
</dbReference>
<accession>A0A5B8R8E6</accession>
<feature type="domain" description="Flagellar basal body rod protein N-terminal" evidence="5">
    <location>
        <begin position="5"/>
        <end position="33"/>
    </location>
</feature>
<evidence type="ECO:0000259" key="7">
    <source>
        <dbReference type="Pfam" id="PF07559"/>
    </source>
</evidence>
<protein>
    <recommendedName>
        <fullName evidence="3">Flagellar hook protein FlgE</fullName>
    </recommendedName>
</protein>
<keyword evidence="9" id="KW-0969">Cilium</keyword>
<sequence length="410" mass="43004">MSFGTALTGLKAAASDLDVSGNNVANSQTTGFKSSRTEFADIFASSNLGVSQTAVGQGVRLANTRQQFSQGQFDFTGRSLDLAVNGEGFFRVSDGGETQYTRNGAFSLDKDGYIVDANGRQLTGFQADGEGNITGAQGPLQVNIGNVAPQASNEMRLSANLDATADALTNPFDSGDPETYNFSTSTTLYDSQGGDHLTTLYFRKTGSNQWNVQATVDGASGVGSPGNEIDMGTVSFDTQGQLTAPANDTLTSGAVPLSGNVADLDLSLNVEDLTQFGSPFEVKQLRQNGYAAGQFTGLGVEADGRIIARFTNGQTEALGQVALARFPAPEQLQQVGDTSWVETFQSGTPVVAAPGSSGTGSLEPGALEQSNVDITEELVSMITAQRNYQANSQMISTQNQITQEILNIRS</sequence>
<dbReference type="Pfam" id="PF22692">
    <property type="entry name" value="LlgE_F_G_D1"/>
    <property type="match status" value="1"/>
</dbReference>
<dbReference type="InterPro" id="IPR037925">
    <property type="entry name" value="FlgE/F/G-like"/>
</dbReference>
<evidence type="ECO:0000256" key="1">
    <source>
        <dbReference type="ARBA" id="ARBA00004117"/>
    </source>
</evidence>
<dbReference type="NCBIfam" id="TIGR03506">
    <property type="entry name" value="FlgEFG_subfam"/>
    <property type="match status" value="1"/>
</dbReference>
<reference evidence="9" key="1">
    <citation type="submission" date="2019-06" db="EMBL/GenBank/DDBJ databases">
        <authorList>
            <person name="Murdoch R.W."/>
            <person name="Fathepure B."/>
        </authorList>
    </citation>
    <scope>NUCLEOTIDE SEQUENCE</scope>
</reference>
<evidence type="ECO:0000256" key="3">
    <source>
        <dbReference type="ARBA" id="ARBA00019015"/>
    </source>
</evidence>
<dbReference type="InterPro" id="IPR011491">
    <property type="entry name" value="FlgE_D2"/>
</dbReference>
<evidence type="ECO:0000259" key="6">
    <source>
        <dbReference type="Pfam" id="PF06429"/>
    </source>
</evidence>
<name>A0A5B8R8E6_9ZZZZ</name>
<gene>
    <name evidence="9" type="primary">flgE</name>
    <name evidence="9" type="ORF">KBTEX_00004</name>
</gene>
<evidence type="ECO:0000259" key="5">
    <source>
        <dbReference type="Pfam" id="PF00460"/>
    </source>
</evidence>
<evidence type="ECO:0000313" key="9">
    <source>
        <dbReference type="EMBL" id="QEA03704.1"/>
    </source>
</evidence>
<comment type="subcellular location">
    <subcellularLocation>
        <location evidence="1">Bacterial flagellum basal body</location>
    </subcellularLocation>
</comment>
<dbReference type="PANTHER" id="PTHR30435">
    <property type="entry name" value="FLAGELLAR PROTEIN"/>
    <property type="match status" value="1"/>
</dbReference>
<dbReference type="InterPro" id="IPR001444">
    <property type="entry name" value="Flag_bb_rod_N"/>
</dbReference>
<dbReference type="PANTHER" id="PTHR30435:SF1">
    <property type="entry name" value="FLAGELLAR HOOK PROTEIN FLGE"/>
    <property type="match status" value="1"/>
</dbReference>
<evidence type="ECO:0000256" key="4">
    <source>
        <dbReference type="ARBA" id="ARBA00023143"/>
    </source>
</evidence>
<dbReference type="Pfam" id="PF07559">
    <property type="entry name" value="FlgE_D2"/>
    <property type="match status" value="1"/>
</dbReference>
<dbReference type="Gene3D" id="2.60.98.20">
    <property type="entry name" value="Flagellar hook protein FlgE"/>
    <property type="match status" value="1"/>
</dbReference>
<dbReference type="EMBL" id="MN079076">
    <property type="protein sequence ID" value="QEA03704.1"/>
    <property type="molecule type" value="Genomic_DNA"/>
</dbReference>
<keyword evidence="4" id="KW-0975">Bacterial flagellum</keyword>
<dbReference type="NCBIfam" id="NF004238">
    <property type="entry name" value="PRK05682.1-1"/>
    <property type="match status" value="1"/>
</dbReference>
<keyword evidence="9" id="KW-0966">Cell projection</keyword>
<feature type="domain" description="Flagellar basal-body/hook protein C-terminal" evidence="6">
    <location>
        <begin position="364"/>
        <end position="408"/>
    </location>
</feature>
<feature type="domain" description="Flagellar hook protein FlgE D2" evidence="7">
    <location>
        <begin position="160"/>
        <end position="290"/>
    </location>
</feature>
<evidence type="ECO:0000256" key="2">
    <source>
        <dbReference type="ARBA" id="ARBA00009677"/>
    </source>
</evidence>
<dbReference type="Pfam" id="PF06429">
    <property type="entry name" value="Flg_bbr_C"/>
    <property type="match status" value="1"/>
</dbReference>
<dbReference type="InterPro" id="IPR053967">
    <property type="entry name" value="LlgE_F_G-like_D1"/>
</dbReference>
<dbReference type="InterPro" id="IPR010930">
    <property type="entry name" value="Flg_bb/hook_C_dom"/>
</dbReference>
<dbReference type="AlphaFoldDB" id="A0A5B8R8E6"/>
<keyword evidence="9" id="KW-0282">Flagellum</keyword>
<organism evidence="9">
    <name type="scientific">uncultured organism</name>
    <dbReference type="NCBI Taxonomy" id="155900"/>
    <lineage>
        <taxon>unclassified sequences</taxon>
        <taxon>environmental samples</taxon>
    </lineage>
</organism>
<dbReference type="Pfam" id="PF00460">
    <property type="entry name" value="Flg_bb_rod"/>
    <property type="match status" value="1"/>
</dbReference>
<feature type="domain" description="Flagellar hook protein FlgE/F/G-like D1" evidence="8">
    <location>
        <begin position="83"/>
        <end position="144"/>
    </location>
</feature>
<evidence type="ECO:0000259" key="8">
    <source>
        <dbReference type="Pfam" id="PF22692"/>
    </source>
</evidence>
<comment type="similarity">
    <text evidence="2">Belongs to the flagella basal body rod proteins family.</text>
</comment>
<dbReference type="InterPro" id="IPR020013">
    <property type="entry name" value="Flagellar_FlgE/F/G"/>
</dbReference>
<proteinExistence type="inferred from homology"/>
<dbReference type="InterPro" id="IPR037058">
    <property type="entry name" value="Falgellar_hook_FlgE_sf"/>
</dbReference>